<proteinExistence type="predicted"/>
<sequence length="255" mass="29571">MAYQTRKIHVKYNHDDICSSGSETESSESTSLTLKKKEEEKYPNAFTQKLQRIEINEEVSRILEKQINQLQKSRLSKDRHKLRVTCNFKGSGNRCTKTLRKRKNNLGNRKKSLGRTFTMRYKTWNKYAKTDMEPRSDALTKEEIDDSHNTYLKEATPLSQTKTVDNHGHQKHHPLPLPSFRPRQSEESVEPSCSGELTDHHQVNSPTRSTDSRDSLSEAMEEFFLDDVEDEDIDEEDLVLGDEDDVTMVYKTTAK</sequence>
<feature type="region of interest" description="Disordered" evidence="1">
    <location>
        <begin position="155"/>
        <end position="219"/>
    </location>
</feature>
<feature type="region of interest" description="Disordered" evidence="1">
    <location>
        <begin position="19"/>
        <end position="38"/>
    </location>
</feature>
<evidence type="ECO:0000313" key="2">
    <source>
        <dbReference type="EMBL" id="CAG2200868.1"/>
    </source>
</evidence>
<evidence type="ECO:0000313" key="3">
    <source>
        <dbReference type="Proteomes" id="UP000683360"/>
    </source>
</evidence>
<keyword evidence="3" id="KW-1185">Reference proteome</keyword>
<dbReference type="AlphaFoldDB" id="A0A8S3R2B4"/>
<reference evidence="2" key="1">
    <citation type="submission" date="2021-03" db="EMBL/GenBank/DDBJ databases">
        <authorList>
            <person name="Bekaert M."/>
        </authorList>
    </citation>
    <scope>NUCLEOTIDE SEQUENCE</scope>
</reference>
<dbReference type="EMBL" id="CAJPWZ010000784">
    <property type="protein sequence ID" value="CAG2200868.1"/>
    <property type="molecule type" value="Genomic_DNA"/>
</dbReference>
<feature type="compositionally biased region" description="Low complexity" evidence="1">
    <location>
        <begin position="19"/>
        <end position="33"/>
    </location>
</feature>
<name>A0A8S3R2B4_MYTED</name>
<protein>
    <submittedName>
        <fullName evidence="2">Uncharacterized protein</fullName>
    </submittedName>
</protein>
<comment type="caution">
    <text evidence="2">The sequence shown here is derived from an EMBL/GenBank/DDBJ whole genome shotgun (WGS) entry which is preliminary data.</text>
</comment>
<dbReference type="Proteomes" id="UP000683360">
    <property type="component" value="Unassembled WGS sequence"/>
</dbReference>
<gene>
    <name evidence="2" type="ORF">MEDL_15509</name>
</gene>
<accession>A0A8S3R2B4</accession>
<evidence type="ECO:0000256" key="1">
    <source>
        <dbReference type="SAM" id="MobiDB-lite"/>
    </source>
</evidence>
<organism evidence="2 3">
    <name type="scientific">Mytilus edulis</name>
    <name type="common">Blue mussel</name>
    <dbReference type="NCBI Taxonomy" id="6550"/>
    <lineage>
        <taxon>Eukaryota</taxon>
        <taxon>Metazoa</taxon>
        <taxon>Spiralia</taxon>
        <taxon>Lophotrochozoa</taxon>
        <taxon>Mollusca</taxon>
        <taxon>Bivalvia</taxon>
        <taxon>Autobranchia</taxon>
        <taxon>Pteriomorphia</taxon>
        <taxon>Mytilida</taxon>
        <taxon>Mytiloidea</taxon>
        <taxon>Mytilidae</taxon>
        <taxon>Mytilinae</taxon>
        <taxon>Mytilus</taxon>
    </lineage>
</organism>